<evidence type="ECO:0000313" key="1">
    <source>
        <dbReference type="EMBL" id="JAQ03780.1"/>
    </source>
</evidence>
<organism evidence="1">
    <name type="scientific">Lygus hesperus</name>
    <name type="common">Western plant bug</name>
    <dbReference type="NCBI Taxonomy" id="30085"/>
    <lineage>
        <taxon>Eukaryota</taxon>
        <taxon>Metazoa</taxon>
        <taxon>Ecdysozoa</taxon>
        <taxon>Arthropoda</taxon>
        <taxon>Hexapoda</taxon>
        <taxon>Insecta</taxon>
        <taxon>Pterygota</taxon>
        <taxon>Neoptera</taxon>
        <taxon>Paraneoptera</taxon>
        <taxon>Hemiptera</taxon>
        <taxon>Heteroptera</taxon>
        <taxon>Panheteroptera</taxon>
        <taxon>Cimicomorpha</taxon>
        <taxon>Miridae</taxon>
        <taxon>Mirini</taxon>
        <taxon>Lygus</taxon>
    </lineage>
</organism>
<accession>A0A146LAY4</accession>
<dbReference type="EMBL" id="GDHC01014849">
    <property type="protein sequence ID" value="JAQ03780.1"/>
    <property type="molecule type" value="Transcribed_RNA"/>
</dbReference>
<reference evidence="1" key="1">
    <citation type="journal article" date="2016" name="Gigascience">
        <title>De novo construction of an expanded transcriptome assembly for the western tarnished plant bug, Lygus hesperus.</title>
        <authorList>
            <person name="Tassone E.E."/>
            <person name="Geib S.M."/>
            <person name="Hall B."/>
            <person name="Fabrick J.A."/>
            <person name="Brent C.S."/>
            <person name="Hull J.J."/>
        </authorList>
    </citation>
    <scope>NUCLEOTIDE SEQUENCE</scope>
</reference>
<gene>
    <name evidence="1" type="ORF">g.61328</name>
</gene>
<proteinExistence type="predicted"/>
<feature type="non-terminal residue" evidence="1">
    <location>
        <position position="1"/>
    </location>
</feature>
<dbReference type="AlphaFoldDB" id="A0A146LAY4"/>
<name>A0A146LAY4_LYGHE</name>
<protein>
    <submittedName>
        <fullName evidence="1">Uncharacterized protein</fullName>
    </submittedName>
</protein>
<sequence length="137" mass="15750">FSRRSCSIKRQDWLHKLKACMVGVTSKRHFRTFQRTKLLVEIRSTNKLEQKVLEDTSKRPILEGIIQKSIEALKSIADVSVSLQSLMQRLAVRRMSLMKRMALLPKRRSALGPAIQETTSLSSFIRSNRFALPSHLT</sequence>